<dbReference type="EMBL" id="PKGS01000003">
    <property type="protein sequence ID" value="PKZ16714.1"/>
    <property type="molecule type" value="Genomic_DNA"/>
</dbReference>
<name>A0A2I1M9A1_9FIRM</name>
<proteinExistence type="predicted"/>
<organism evidence="2 3">
    <name type="scientific">Anaerococcus octavius</name>
    <dbReference type="NCBI Taxonomy" id="54007"/>
    <lineage>
        <taxon>Bacteria</taxon>
        <taxon>Bacillati</taxon>
        <taxon>Bacillota</taxon>
        <taxon>Tissierellia</taxon>
        <taxon>Tissierellales</taxon>
        <taxon>Peptoniphilaceae</taxon>
        <taxon>Anaerococcus</taxon>
    </lineage>
</organism>
<keyword evidence="3" id="KW-1185">Reference proteome</keyword>
<protein>
    <recommendedName>
        <fullName evidence="1">DUF1659 domain-containing protein</fullName>
    </recommendedName>
</protein>
<comment type="caution">
    <text evidence="2">The sequence shown here is derived from an EMBL/GenBank/DDBJ whole genome shotgun (WGS) entry which is preliminary data.</text>
</comment>
<dbReference type="RefSeq" id="WP_101540375.1">
    <property type="nucleotide sequence ID" value="NZ_JAPJPW010000019.1"/>
</dbReference>
<dbReference type="AlphaFoldDB" id="A0A2I1M9A1"/>
<dbReference type="Pfam" id="PF07872">
    <property type="entry name" value="DUF1659"/>
    <property type="match status" value="1"/>
</dbReference>
<gene>
    <name evidence="2" type="ORF">CYJ34_05820</name>
</gene>
<evidence type="ECO:0000313" key="2">
    <source>
        <dbReference type="EMBL" id="PKZ16714.1"/>
    </source>
</evidence>
<evidence type="ECO:0000259" key="1">
    <source>
        <dbReference type="Pfam" id="PF07872"/>
    </source>
</evidence>
<dbReference type="InterPro" id="IPR012454">
    <property type="entry name" value="DUF1659"/>
</dbReference>
<evidence type="ECO:0000313" key="3">
    <source>
        <dbReference type="Proteomes" id="UP000234335"/>
    </source>
</evidence>
<feature type="domain" description="DUF1659" evidence="1">
    <location>
        <begin position="2"/>
        <end position="57"/>
    </location>
</feature>
<accession>A0A2I1M9A1</accession>
<reference evidence="2 3" key="1">
    <citation type="submission" date="2017-12" db="EMBL/GenBank/DDBJ databases">
        <title>Phylogenetic diversity of female urinary microbiome.</title>
        <authorList>
            <person name="Thomas-White K."/>
            <person name="Wolfe A.J."/>
        </authorList>
    </citation>
    <scope>NUCLEOTIDE SEQUENCE [LARGE SCALE GENOMIC DNA]</scope>
    <source>
        <strain evidence="2 3">UMB0119</strain>
    </source>
</reference>
<sequence length="61" mass="6794">MKLQIKFKVRSADGSNKNVTKTFSNINAAAAEEQLKDFALAYTSLIEASDVEVYLVKLEQL</sequence>
<dbReference type="Proteomes" id="UP000234335">
    <property type="component" value="Unassembled WGS sequence"/>
</dbReference>